<evidence type="ECO:0008006" key="3">
    <source>
        <dbReference type="Google" id="ProtNLM"/>
    </source>
</evidence>
<gene>
    <name evidence="2" type="ORF">METZ01_LOCUS474011</name>
</gene>
<protein>
    <recommendedName>
        <fullName evidence="3">Peptidase S58 DmpA</fullName>
    </recommendedName>
</protein>
<accession>A0A383BLY9</accession>
<organism evidence="2">
    <name type="scientific">marine metagenome</name>
    <dbReference type="NCBI Taxonomy" id="408172"/>
    <lineage>
        <taxon>unclassified sequences</taxon>
        <taxon>metagenomes</taxon>
        <taxon>ecological metagenomes</taxon>
    </lineage>
</organism>
<dbReference type="Gene3D" id="3.60.70.12">
    <property type="entry name" value="L-amino peptidase D-ALA esterase/amidase"/>
    <property type="match status" value="1"/>
</dbReference>
<dbReference type="Pfam" id="PF03576">
    <property type="entry name" value="Peptidase_S58"/>
    <property type="match status" value="1"/>
</dbReference>
<sequence length="206" mass="21070">MPTGPHNAITDVAGVHVGHATRILGEGPLVVGDGPVRSGVTAILPRSTDHWREPVAAADWILNGNGELTGTGPIRRTGQLAAPILLTDTGSVGSVYDGALEWMLSRDPLCLDGMPISAPVVGETWANTLHDTGGRHIGPAEVAEALNTAASGPVVEGCVGGGTGMRAFAFKAGIGTSSRQVEAASTPYQVGVLVQANVGRRSELRV</sequence>
<dbReference type="GO" id="GO:0004177">
    <property type="term" value="F:aminopeptidase activity"/>
    <property type="evidence" value="ECO:0007669"/>
    <property type="project" value="TreeGrafter"/>
</dbReference>
<comment type="similarity">
    <text evidence="1">Belongs to the peptidase S58 family.</text>
</comment>
<dbReference type="PANTHER" id="PTHR36512">
    <property type="entry name" value="D-AMINOPEPTIDASE"/>
    <property type="match status" value="1"/>
</dbReference>
<proteinExistence type="inferred from homology"/>
<evidence type="ECO:0000256" key="1">
    <source>
        <dbReference type="ARBA" id="ARBA00007068"/>
    </source>
</evidence>
<dbReference type="SUPFAM" id="SSF56266">
    <property type="entry name" value="DmpA/ArgJ-like"/>
    <property type="match status" value="1"/>
</dbReference>
<feature type="non-terminal residue" evidence="2">
    <location>
        <position position="206"/>
    </location>
</feature>
<dbReference type="AlphaFoldDB" id="A0A383BLY9"/>
<reference evidence="2" key="1">
    <citation type="submission" date="2018-05" db="EMBL/GenBank/DDBJ databases">
        <authorList>
            <person name="Lanie J.A."/>
            <person name="Ng W.-L."/>
            <person name="Kazmierczak K.M."/>
            <person name="Andrzejewski T.M."/>
            <person name="Davidsen T.M."/>
            <person name="Wayne K.J."/>
            <person name="Tettelin H."/>
            <person name="Glass J.I."/>
            <person name="Rusch D."/>
            <person name="Podicherti R."/>
            <person name="Tsui H.-C.T."/>
            <person name="Winkler M.E."/>
        </authorList>
    </citation>
    <scope>NUCLEOTIDE SEQUENCE</scope>
</reference>
<evidence type="ECO:0000313" key="2">
    <source>
        <dbReference type="EMBL" id="SVE21157.1"/>
    </source>
</evidence>
<dbReference type="EMBL" id="UINC01201700">
    <property type="protein sequence ID" value="SVE21157.1"/>
    <property type="molecule type" value="Genomic_DNA"/>
</dbReference>
<name>A0A383BLY9_9ZZZZ</name>
<dbReference type="PANTHER" id="PTHR36512:SF3">
    <property type="entry name" value="BLR5678 PROTEIN"/>
    <property type="match status" value="1"/>
</dbReference>
<dbReference type="InterPro" id="IPR016117">
    <property type="entry name" value="ArgJ-like_dom_sf"/>
</dbReference>
<dbReference type="InterPro" id="IPR005321">
    <property type="entry name" value="Peptidase_S58_DmpA"/>
</dbReference>